<organism evidence="3 4">
    <name type="scientific">Nicrophorus vespilloides</name>
    <name type="common">Boreal carrion beetle</name>
    <dbReference type="NCBI Taxonomy" id="110193"/>
    <lineage>
        <taxon>Eukaryota</taxon>
        <taxon>Metazoa</taxon>
        <taxon>Ecdysozoa</taxon>
        <taxon>Arthropoda</taxon>
        <taxon>Hexapoda</taxon>
        <taxon>Insecta</taxon>
        <taxon>Pterygota</taxon>
        <taxon>Neoptera</taxon>
        <taxon>Endopterygota</taxon>
        <taxon>Coleoptera</taxon>
        <taxon>Polyphaga</taxon>
        <taxon>Staphyliniformia</taxon>
        <taxon>Silphidae</taxon>
        <taxon>Nicrophorinae</taxon>
        <taxon>Nicrophorus</taxon>
    </lineage>
</organism>
<evidence type="ECO:0000256" key="2">
    <source>
        <dbReference type="SAM" id="Phobius"/>
    </source>
</evidence>
<name>A0ABM1MFC9_NICVS</name>
<feature type="transmembrane region" description="Helical" evidence="2">
    <location>
        <begin position="12"/>
        <end position="35"/>
    </location>
</feature>
<evidence type="ECO:0000313" key="4">
    <source>
        <dbReference type="RefSeq" id="XP_017773279.1"/>
    </source>
</evidence>
<keyword evidence="2" id="KW-0472">Membrane</keyword>
<sequence>MAIHPLVRPVGLFIATLGVVQGLVWTILSVLAILYRNGVLEVTVETTYASRLSVTLNIMYFNDLQFDILYMNNESVNYFAYIYMVLSVSWLAISSYVFWLLRFKKWSYMKKYFISWLTIAAFISILDIIVTILFAIDYDYVSSNIEISLFTNAMRKYENISNFDLVILSVGIMMSIAAKGYVLLLLNLMACAITMKIILILNKQEETPVIFQQQAAINAFEPVQRQNYFAEVSNDADPMPWISQVNGGFVDDDSSWSTSMSRTQNEDRVSARRYDYKGNQYNAYDDFPQPKTQERQVTPPVAKIGRGNRGRSPNKVMPPTIPAPDYTPPSSPKLKSVLRSNHQYAA</sequence>
<dbReference type="RefSeq" id="XP_017773279.1">
    <property type="nucleotide sequence ID" value="XM_017917790.1"/>
</dbReference>
<evidence type="ECO:0000313" key="3">
    <source>
        <dbReference type="Proteomes" id="UP000695000"/>
    </source>
</evidence>
<reference evidence="4" key="1">
    <citation type="submission" date="2025-08" db="UniProtKB">
        <authorList>
            <consortium name="RefSeq"/>
        </authorList>
    </citation>
    <scope>IDENTIFICATION</scope>
    <source>
        <tissue evidence="4">Whole Larva</tissue>
    </source>
</reference>
<protein>
    <submittedName>
        <fullName evidence="4">Uncharacterized protein LOC108560306</fullName>
    </submittedName>
</protein>
<feature type="region of interest" description="Disordered" evidence="1">
    <location>
        <begin position="280"/>
        <end position="346"/>
    </location>
</feature>
<feature type="transmembrane region" description="Helical" evidence="2">
    <location>
        <begin position="165"/>
        <end position="186"/>
    </location>
</feature>
<accession>A0ABM1MFC9</accession>
<feature type="compositionally biased region" description="Pro residues" evidence="1">
    <location>
        <begin position="319"/>
        <end position="331"/>
    </location>
</feature>
<dbReference type="Proteomes" id="UP000695000">
    <property type="component" value="Unplaced"/>
</dbReference>
<feature type="transmembrane region" description="Helical" evidence="2">
    <location>
        <begin position="113"/>
        <end position="136"/>
    </location>
</feature>
<feature type="transmembrane region" description="Helical" evidence="2">
    <location>
        <begin position="78"/>
        <end position="101"/>
    </location>
</feature>
<keyword evidence="2" id="KW-0812">Transmembrane</keyword>
<keyword evidence="3" id="KW-1185">Reference proteome</keyword>
<dbReference type="GeneID" id="108560306"/>
<gene>
    <name evidence="4" type="primary">LOC108560306</name>
</gene>
<keyword evidence="2" id="KW-1133">Transmembrane helix</keyword>
<proteinExistence type="predicted"/>
<evidence type="ECO:0000256" key="1">
    <source>
        <dbReference type="SAM" id="MobiDB-lite"/>
    </source>
</evidence>